<dbReference type="PANTHER" id="PTHR24320">
    <property type="entry name" value="RETINOL DEHYDROGENASE"/>
    <property type="match status" value="1"/>
</dbReference>
<dbReference type="EMBL" id="CAJPDQ010000008">
    <property type="protein sequence ID" value="CAF9913257.1"/>
    <property type="molecule type" value="Genomic_DNA"/>
</dbReference>
<organism evidence="4 5">
    <name type="scientific">Gomphillus americanus</name>
    <dbReference type="NCBI Taxonomy" id="1940652"/>
    <lineage>
        <taxon>Eukaryota</taxon>
        <taxon>Fungi</taxon>
        <taxon>Dikarya</taxon>
        <taxon>Ascomycota</taxon>
        <taxon>Pezizomycotina</taxon>
        <taxon>Lecanoromycetes</taxon>
        <taxon>OSLEUM clade</taxon>
        <taxon>Ostropomycetidae</taxon>
        <taxon>Ostropales</taxon>
        <taxon>Graphidaceae</taxon>
        <taxon>Gomphilloideae</taxon>
        <taxon>Gomphillus</taxon>
    </lineage>
</organism>
<protein>
    <submittedName>
        <fullName evidence="4">Uncharacterized protein</fullName>
    </submittedName>
</protein>
<evidence type="ECO:0000313" key="4">
    <source>
        <dbReference type="EMBL" id="CAF9913257.1"/>
    </source>
</evidence>
<evidence type="ECO:0000313" key="5">
    <source>
        <dbReference type="Proteomes" id="UP000664169"/>
    </source>
</evidence>
<keyword evidence="5" id="KW-1185">Reference proteome</keyword>
<dbReference type="Proteomes" id="UP000664169">
    <property type="component" value="Unassembled WGS sequence"/>
</dbReference>
<evidence type="ECO:0000256" key="1">
    <source>
        <dbReference type="ARBA" id="ARBA00006484"/>
    </source>
</evidence>
<accession>A0A8H3EVQ3</accession>
<dbReference type="SUPFAM" id="SSF51735">
    <property type="entry name" value="NAD(P)-binding Rossmann-fold domains"/>
    <property type="match status" value="1"/>
</dbReference>
<dbReference type="Gene3D" id="3.40.50.720">
    <property type="entry name" value="NAD(P)-binding Rossmann-like Domain"/>
    <property type="match status" value="1"/>
</dbReference>
<dbReference type="Pfam" id="PF00106">
    <property type="entry name" value="adh_short"/>
    <property type="match status" value="1"/>
</dbReference>
<comment type="similarity">
    <text evidence="1 3">Belongs to the short-chain dehydrogenases/reductases (SDR) family.</text>
</comment>
<dbReference type="PANTHER" id="PTHR24320:SF272">
    <property type="entry name" value="NAD(P)-BINDING ROSSMANN-FOLD SUPERFAMILY PROTEIN"/>
    <property type="match status" value="1"/>
</dbReference>
<dbReference type="OrthoDB" id="191139at2759"/>
<gene>
    <name evidence="4" type="ORF">GOMPHAMPRED_007838</name>
</gene>
<keyword evidence="2" id="KW-0560">Oxidoreductase</keyword>
<dbReference type="GO" id="GO:0016491">
    <property type="term" value="F:oxidoreductase activity"/>
    <property type="evidence" value="ECO:0007669"/>
    <property type="project" value="UniProtKB-KW"/>
</dbReference>
<evidence type="ECO:0000256" key="3">
    <source>
        <dbReference type="RuleBase" id="RU000363"/>
    </source>
</evidence>
<dbReference type="InterPro" id="IPR002347">
    <property type="entry name" value="SDR_fam"/>
</dbReference>
<comment type="caution">
    <text evidence="4">The sequence shown here is derived from an EMBL/GenBank/DDBJ whole genome shotgun (WGS) entry which is preliminary data.</text>
</comment>
<dbReference type="AlphaFoldDB" id="A0A8H3EVQ3"/>
<reference evidence="4" key="1">
    <citation type="submission" date="2021-03" db="EMBL/GenBank/DDBJ databases">
        <authorList>
            <person name="Tagirdzhanova G."/>
        </authorList>
    </citation>
    <scope>NUCLEOTIDE SEQUENCE</scope>
</reference>
<name>A0A8H3EVQ3_9LECA</name>
<dbReference type="PRINTS" id="PR00080">
    <property type="entry name" value="SDRFAMILY"/>
</dbReference>
<proteinExistence type="inferred from homology"/>
<evidence type="ECO:0000256" key="2">
    <source>
        <dbReference type="ARBA" id="ARBA00023002"/>
    </source>
</evidence>
<dbReference type="InterPro" id="IPR036291">
    <property type="entry name" value="NAD(P)-bd_dom_sf"/>
</dbReference>
<dbReference type="PRINTS" id="PR00081">
    <property type="entry name" value="GDHRDH"/>
</dbReference>
<sequence>MKSYIEQHANPQGPGDARPTAVQIIKDANAESTLVGKVIVITGVSSGIGVETAKALLSTGATVIGTARDTKKAELATGLPIRVVEMDNSSFASIRKAVSPMPKVDILVNNAGVNVFSGASKLTEDGFDLTYQTNYLSQVYLYHLLKPHKVVNVSSSAHRGGSLNFDNHSKSYENTKLASIYMANELARHSGVIATSLNPGSVVGTEMGRHAPPEFLTELLANKPLVATLKSPEQGAATTVLAVIADFNGKYLEDCGEAKAGADDESVWSPGYVPRTYNKTAEEKLWNDTMEQLGLKETA</sequence>